<evidence type="ECO:0000313" key="3">
    <source>
        <dbReference type="EMBL" id="MEK8034238.1"/>
    </source>
</evidence>
<organism evidence="3 4">
    <name type="scientific">Ideonella lacteola</name>
    <dbReference type="NCBI Taxonomy" id="2984193"/>
    <lineage>
        <taxon>Bacteria</taxon>
        <taxon>Pseudomonadati</taxon>
        <taxon>Pseudomonadota</taxon>
        <taxon>Betaproteobacteria</taxon>
        <taxon>Burkholderiales</taxon>
        <taxon>Sphaerotilaceae</taxon>
        <taxon>Ideonella</taxon>
    </lineage>
</organism>
<protein>
    <recommendedName>
        <fullName evidence="5">Chromosome partitioning protein ParB</fullName>
    </recommendedName>
</protein>
<sequence length="652" mass="70147">MNATQAATVVYPLRALFARPDLNARKKPRTRDSVERLARSIAAHGRILHNLVVVPELDAAGVPTGRAGVAAGETRRQALCMLANGEISDVSGFDLDFPVPTVEVDPHEAKPASATENIHRVPMHPADEFEAYRDAYEDTGSAEAVAEYFGVTVHAVRQRLKLCAASPKMFQLYRDDAMTLEQLVALCASDDHEAQERVWRATDGHPSDRRPERLKALLTPSETPVSSPLMRFVGPDAYSAAGGAIREDLFAADGENAAFAVNGDLLERLALEKLSAAAAPVEAEGWSWVELKTGLFSNGYQYGRAPKSPGPMTPKQAQKLASLQKTLDESGAELARLYELDESDETNRAIDKAEAARRRTNAELHALQEQTAVWSPEVKALAGAIVAIDAAGRTHITRGLVKEEHRKALARQSSRTKGGSARAAEHGPQAPAQRAAPAQSEALTRRLTAHRTVAMQAMLANSPNTALAVLAHNLVQRMISDSTGTHSALDLNARGCQGAIDQATTGTYKDTRAWAELQSARQQWAERLPEDNEKLLPWLLSLSTADLCDVLAVCTALTLNGVRGHIRSTDADAIADALGLDMADWWEPTAGEYLTHVPKAQICAALIEAGQPTEAQAVANLTKGEAVARAQAALAGKRWVPGCVRSTQPAKH</sequence>
<dbReference type="InterPro" id="IPR050336">
    <property type="entry name" value="Chromosome_partition/occlusion"/>
</dbReference>
<proteinExistence type="predicted"/>
<dbReference type="RefSeq" id="WP_341428666.1">
    <property type="nucleotide sequence ID" value="NZ_JBBUTG010000026.1"/>
</dbReference>
<dbReference type="CDD" id="cd16406">
    <property type="entry name" value="ParB_N_like"/>
    <property type="match status" value="1"/>
</dbReference>
<dbReference type="SUPFAM" id="SSF109709">
    <property type="entry name" value="KorB DNA-binding domain-like"/>
    <property type="match status" value="1"/>
</dbReference>
<keyword evidence="1" id="KW-0175">Coiled coil</keyword>
<name>A0ABU9BW83_9BURK</name>
<feature type="region of interest" description="Disordered" evidence="2">
    <location>
        <begin position="404"/>
        <end position="438"/>
    </location>
</feature>
<dbReference type="EMBL" id="JBBUTG010000026">
    <property type="protein sequence ID" value="MEK8034238.1"/>
    <property type="molecule type" value="Genomic_DNA"/>
</dbReference>
<evidence type="ECO:0000313" key="4">
    <source>
        <dbReference type="Proteomes" id="UP001371218"/>
    </source>
</evidence>
<accession>A0ABU9BW83</accession>
<dbReference type="InterPro" id="IPR036086">
    <property type="entry name" value="ParB/Sulfiredoxin_sf"/>
</dbReference>
<dbReference type="PANTHER" id="PTHR33375:SF7">
    <property type="entry name" value="CHROMOSOME 2-PARTITIONING PROTEIN PARB-RELATED"/>
    <property type="match status" value="1"/>
</dbReference>
<dbReference type="Gene3D" id="1.10.10.2830">
    <property type="match status" value="1"/>
</dbReference>
<keyword evidence="4" id="KW-1185">Reference proteome</keyword>
<gene>
    <name evidence="3" type="ORF">AACH06_25715</name>
</gene>
<dbReference type="Proteomes" id="UP001371218">
    <property type="component" value="Unassembled WGS sequence"/>
</dbReference>
<dbReference type="PANTHER" id="PTHR33375">
    <property type="entry name" value="CHROMOSOME-PARTITIONING PROTEIN PARB-RELATED"/>
    <property type="match status" value="1"/>
</dbReference>
<evidence type="ECO:0008006" key="5">
    <source>
        <dbReference type="Google" id="ProtNLM"/>
    </source>
</evidence>
<reference evidence="3 4" key="1">
    <citation type="submission" date="2024-04" db="EMBL/GenBank/DDBJ databases">
        <title>Novel species of the genus Ideonella isolated from streams.</title>
        <authorList>
            <person name="Lu H."/>
        </authorList>
    </citation>
    <scope>NUCLEOTIDE SEQUENCE [LARGE SCALE GENOMIC DNA]</scope>
    <source>
        <strain evidence="3 4">DXS29W</strain>
    </source>
</reference>
<dbReference type="SUPFAM" id="SSF110849">
    <property type="entry name" value="ParB/Sulfiredoxin"/>
    <property type="match status" value="1"/>
</dbReference>
<comment type="caution">
    <text evidence="3">The sequence shown here is derived from an EMBL/GenBank/DDBJ whole genome shotgun (WGS) entry which is preliminary data.</text>
</comment>
<evidence type="ECO:0000256" key="1">
    <source>
        <dbReference type="SAM" id="Coils"/>
    </source>
</evidence>
<feature type="compositionally biased region" description="Low complexity" evidence="2">
    <location>
        <begin position="428"/>
        <end position="438"/>
    </location>
</feature>
<feature type="coiled-coil region" evidence="1">
    <location>
        <begin position="343"/>
        <end position="370"/>
    </location>
</feature>
<evidence type="ECO:0000256" key="2">
    <source>
        <dbReference type="SAM" id="MobiDB-lite"/>
    </source>
</evidence>